<feature type="compositionally biased region" description="Basic and acidic residues" evidence="1">
    <location>
        <begin position="308"/>
        <end position="326"/>
    </location>
</feature>
<evidence type="ECO:0000313" key="3">
    <source>
        <dbReference type="Proteomes" id="UP000310108"/>
    </source>
</evidence>
<sequence>MSSHLGPLDQLDQPDTRRGAGALFDLRRPERLVAHGADGLAPLALGDGEHQPLLPVGLHLLEVPDARGVALPALPADLLGADTLQGEADEGAQGEEDVLADEDGDGQRPPGAAADGVGAKEVDDGAGREAADPGEDVERVDPGADAVGADGGGPPVLHADLEEVGAQLDDVVDEEADGDERPDGREEGEVAELQHDLGDVVLHVVPVERRLVARAAQEPGLLRVVPHDGHEHRVPGGVRAPAVLAVQAPRLVPERRHDVLVEEARDLARDDEGDDLVAEPVGVHVEAGVVVHVPLADGAEQGLGHALEPGDKGVAKGHVDKGRDEDGQVVGDDVEHKDLLRQRHLVVVGGAVVLVVGQHPGHVLEGAADVGQGDGEQAGRDVFLVLMRSFTNHTRFTRKGWGRTHNDVLVRPIIPLGDEHLDGEDEHDDGAEREGRDEHKGDLEQLAGDLLPLGEVVLLAAGLVLDDAVVLELRAVDLDLADALDVPVLEEDGAPHAGRDGVEEGVLGEVHPGEDAGDGGEREEEQVGLDEGEVEGDLGIPDRVNVVQGQEQALAEVLHQGLVPLLVVQREDGLDLLPLPGLRGDAGAAQRLGPVDEVVDGQDVLGLEGAVDDGGL</sequence>
<gene>
    <name evidence="2" type="ORF">CTA1_4324</name>
</gene>
<feature type="region of interest" description="Disordered" evidence="1">
    <location>
        <begin position="491"/>
        <end position="536"/>
    </location>
</feature>
<dbReference type="Proteomes" id="UP000310108">
    <property type="component" value="Unassembled WGS sequence"/>
</dbReference>
<name>A0A4U6XD44_9PEZI</name>
<organism evidence="2 3">
    <name type="scientific">Colletotrichum tanaceti</name>
    <dbReference type="NCBI Taxonomy" id="1306861"/>
    <lineage>
        <taxon>Eukaryota</taxon>
        <taxon>Fungi</taxon>
        <taxon>Dikarya</taxon>
        <taxon>Ascomycota</taxon>
        <taxon>Pezizomycotina</taxon>
        <taxon>Sordariomycetes</taxon>
        <taxon>Hypocreomycetidae</taxon>
        <taxon>Glomerellales</taxon>
        <taxon>Glomerellaceae</taxon>
        <taxon>Colletotrichum</taxon>
        <taxon>Colletotrichum destructivum species complex</taxon>
    </lineage>
</organism>
<feature type="region of interest" description="Disordered" evidence="1">
    <location>
        <begin position="174"/>
        <end position="194"/>
    </location>
</feature>
<feature type="region of interest" description="Disordered" evidence="1">
    <location>
        <begin position="99"/>
        <end position="158"/>
    </location>
</feature>
<feature type="compositionally biased region" description="Basic and acidic residues" evidence="1">
    <location>
        <begin position="493"/>
        <end position="502"/>
    </location>
</feature>
<dbReference type="EMBL" id="PJEX01000182">
    <property type="protein sequence ID" value="TKW53535.1"/>
    <property type="molecule type" value="Genomic_DNA"/>
</dbReference>
<feature type="region of interest" description="Disordered" evidence="1">
    <location>
        <begin position="417"/>
        <end position="438"/>
    </location>
</feature>
<evidence type="ECO:0000256" key="1">
    <source>
        <dbReference type="SAM" id="MobiDB-lite"/>
    </source>
</evidence>
<evidence type="ECO:0000313" key="2">
    <source>
        <dbReference type="EMBL" id="TKW53535.1"/>
    </source>
</evidence>
<protein>
    <submittedName>
        <fullName evidence="2">Uncharacterized protein</fullName>
    </submittedName>
</protein>
<reference evidence="2 3" key="1">
    <citation type="journal article" date="2019" name="PLoS ONE">
        <title>Comparative genome analysis indicates high evolutionary potential of pathogenicity genes in Colletotrichum tanaceti.</title>
        <authorList>
            <person name="Lelwala R.V."/>
            <person name="Korhonen P.K."/>
            <person name="Young N.D."/>
            <person name="Scott J.B."/>
            <person name="Ades P.A."/>
            <person name="Gasser R.B."/>
            <person name="Taylor P.W.J."/>
        </authorList>
    </citation>
    <scope>NUCLEOTIDE SEQUENCE [LARGE SCALE GENOMIC DNA]</scope>
    <source>
        <strain evidence="2">BRIP57314</strain>
    </source>
</reference>
<accession>A0A4U6XD44</accession>
<feature type="compositionally biased region" description="Basic and acidic residues" evidence="1">
    <location>
        <begin position="179"/>
        <end position="194"/>
    </location>
</feature>
<proteinExistence type="predicted"/>
<keyword evidence="3" id="KW-1185">Reference proteome</keyword>
<feature type="region of interest" description="Disordered" evidence="1">
    <location>
        <begin position="1"/>
        <end position="24"/>
    </location>
</feature>
<feature type="compositionally biased region" description="Acidic residues" evidence="1">
    <location>
        <begin position="515"/>
        <end position="536"/>
    </location>
</feature>
<feature type="compositionally biased region" description="Basic and acidic residues" evidence="1">
    <location>
        <begin position="118"/>
        <end position="142"/>
    </location>
</feature>
<feature type="region of interest" description="Disordered" evidence="1">
    <location>
        <begin position="305"/>
        <end position="329"/>
    </location>
</feature>
<comment type="caution">
    <text evidence="2">The sequence shown here is derived from an EMBL/GenBank/DDBJ whole genome shotgun (WGS) entry which is preliminary data.</text>
</comment>
<dbReference type="AlphaFoldDB" id="A0A4U6XD44"/>